<dbReference type="EMBL" id="CAJOAX010070236">
    <property type="protein sequence ID" value="CAF4370512.1"/>
    <property type="molecule type" value="Genomic_DNA"/>
</dbReference>
<dbReference type="AlphaFoldDB" id="A0A820MCN7"/>
<reference evidence="2" key="1">
    <citation type="submission" date="2021-02" db="EMBL/GenBank/DDBJ databases">
        <authorList>
            <person name="Nowell W R."/>
        </authorList>
    </citation>
    <scope>NUCLEOTIDE SEQUENCE</scope>
</reference>
<protein>
    <submittedName>
        <fullName evidence="2">Uncharacterized protein</fullName>
    </submittedName>
</protein>
<organism evidence="2 3">
    <name type="scientific">Rotaria sordida</name>
    <dbReference type="NCBI Taxonomy" id="392033"/>
    <lineage>
        <taxon>Eukaryota</taxon>
        <taxon>Metazoa</taxon>
        <taxon>Spiralia</taxon>
        <taxon>Gnathifera</taxon>
        <taxon>Rotifera</taxon>
        <taxon>Eurotatoria</taxon>
        <taxon>Bdelloidea</taxon>
        <taxon>Philodinida</taxon>
        <taxon>Philodinidae</taxon>
        <taxon>Rotaria</taxon>
    </lineage>
</organism>
<dbReference type="EMBL" id="CAJOAX010070202">
    <property type="protein sequence ID" value="CAF4370425.1"/>
    <property type="molecule type" value="Genomic_DNA"/>
</dbReference>
<name>A0A820MCN7_9BILA</name>
<evidence type="ECO:0000313" key="3">
    <source>
        <dbReference type="Proteomes" id="UP000663823"/>
    </source>
</evidence>
<proteinExistence type="predicted"/>
<sequence>MVGVKESLKMHVALQDPKTTEAFLLSAKKIEDVLSITKTNNELSDNDITIINATGYQNQ</sequence>
<comment type="caution">
    <text evidence="2">The sequence shown here is derived from an EMBL/GenBank/DDBJ whole genome shotgun (WGS) entry which is preliminary data.</text>
</comment>
<evidence type="ECO:0000313" key="2">
    <source>
        <dbReference type="EMBL" id="CAF4370512.1"/>
    </source>
</evidence>
<accession>A0A820MCN7</accession>
<evidence type="ECO:0000313" key="1">
    <source>
        <dbReference type="EMBL" id="CAF4370425.1"/>
    </source>
</evidence>
<dbReference type="Proteomes" id="UP000663823">
    <property type="component" value="Unassembled WGS sequence"/>
</dbReference>
<gene>
    <name evidence="1" type="ORF">OTI717_LOCUS44126</name>
    <name evidence="2" type="ORF">OTI717_LOCUS44129</name>
</gene>
<feature type="non-terminal residue" evidence="2">
    <location>
        <position position="59"/>
    </location>
</feature>